<dbReference type="RefSeq" id="WP_067861387.1">
    <property type="nucleotide sequence ID" value="NZ_CP011502.1"/>
</dbReference>
<gene>
    <name evidence="3" type="ORF">AERYTH_05400</name>
</gene>
<evidence type="ECO:0000313" key="4">
    <source>
        <dbReference type="Proteomes" id="UP000067689"/>
    </source>
</evidence>
<name>A0A0U4C8K8_9ACTN</name>
<evidence type="ECO:0000256" key="1">
    <source>
        <dbReference type="ARBA" id="ARBA00022801"/>
    </source>
</evidence>
<dbReference type="PRINTS" id="PR00412">
    <property type="entry name" value="EPOXHYDRLASE"/>
</dbReference>
<dbReference type="SUPFAM" id="SSF53474">
    <property type="entry name" value="alpha/beta-Hydrolases"/>
    <property type="match status" value="1"/>
</dbReference>
<sequence>MARRRRIHTFSHDGLTFDVRDTGPLDGPPVVLLHGFPQTSTSWDKVSELLHGDGYRTIAPDLRGYSPGARPSGRRAYATELLAEDVAALLAVVGEPVHLVGHDWGSAIGWVVAARHPDRLLSWTAVSVPHPAAFVASMARSTQLLKSWYMGFFQLPVVPELVLTRARGVRERVLRHAGMDRDLLARFQTEMVDGGALTGGLGFYRALPFSAKGLQGTVRVPTTLVWSTGDVALGRAGVDLTPRHVDAPYELVVLEGVSHWIPDHAPQVLVDAITRRARAAAA</sequence>
<dbReference type="OrthoDB" id="2987348at2"/>
<keyword evidence="1 3" id="KW-0378">Hydrolase</keyword>
<proteinExistence type="predicted"/>
<dbReference type="STRING" id="2041.AERYTH_05400"/>
<feature type="domain" description="AB hydrolase-1" evidence="2">
    <location>
        <begin position="28"/>
        <end position="153"/>
    </location>
</feature>
<dbReference type="InterPro" id="IPR000073">
    <property type="entry name" value="AB_hydrolase_1"/>
</dbReference>
<dbReference type="InterPro" id="IPR000639">
    <property type="entry name" value="Epox_hydrolase-like"/>
</dbReference>
<dbReference type="EMBL" id="CP011502">
    <property type="protein sequence ID" value="ALX04174.1"/>
    <property type="molecule type" value="Genomic_DNA"/>
</dbReference>
<dbReference type="Pfam" id="PF00561">
    <property type="entry name" value="Abhydrolase_1"/>
    <property type="match status" value="1"/>
</dbReference>
<dbReference type="Gene3D" id="3.40.50.1820">
    <property type="entry name" value="alpha/beta hydrolase"/>
    <property type="match status" value="1"/>
</dbReference>
<accession>A0A0U4C8K8</accession>
<keyword evidence="4" id="KW-1185">Reference proteome</keyword>
<dbReference type="PATRIC" id="fig|2041.4.peg.1123"/>
<dbReference type="InterPro" id="IPR029058">
    <property type="entry name" value="AB_hydrolase_fold"/>
</dbReference>
<organism evidence="3 4">
    <name type="scientific">Aeromicrobium erythreum</name>
    <dbReference type="NCBI Taxonomy" id="2041"/>
    <lineage>
        <taxon>Bacteria</taxon>
        <taxon>Bacillati</taxon>
        <taxon>Actinomycetota</taxon>
        <taxon>Actinomycetes</taxon>
        <taxon>Propionibacteriales</taxon>
        <taxon>Nocardioidaceae</taxon>
        <taxon>Aeromicrobium</taxon>
    </lineage>
</organism>
<dbReference type="KEGG" id="aer:AERYTH_05400"/>
<evidence type="ECO:0000259" key="2">
    <source>
        <dbReference type="Pfam" id="PF00561"/>
    </source>
</evidence>
<reference evidence="3 4" key="1">
    <citation type="journal article" date="1991" name="Int. J. Syst. Bacteriol.">
        <title>Description of the erythromycin-producing bacterium Arthrobacter sp. strain NRRL B-3381 as Aeromicrobium erythreum gen. nov., sp. nov.</title>
        <authorList>
            <person name="Miller E.S."/>
            <person name="Woese C.R."/>
            <person name="Brenner S."/>
        </authorList>
    </citation>
    <scope>NUCLEOTIDE SEQUENCE [LARGE SCALE GENOMIC DNA]</scope>
    <source>
        <strain evidence="3 4">AR18</strain>
    </source>
</reference>
<dbReference type="PANTHER" id="PTHR43329">
    <property type="entry name" value="EPOXIDE HYDROLASE"/>
    <property type="match status" value="1"/>
</dbReference>
<dbReference type="Proteomes" id="UP000067689">
    <property type="component" value="Chromosome"/>
</dbReference>
<dbReference type="AlphaFoldDB" id="A0A0U4C8K8"/>
<protein>
    <submittedName>
        <fullName evidence="3">Alpha/beta hydrolase</fullName>
    </submittedName>
</protein>
<evidence type="ECO:0000313" key="3">
    <source>
        <dbReference type="EMBL" id="ALX04174.1"/>
    </source>
</evidence>
<dbReference type="GO" id="GO:0016787">
    <property type="term" value="F:hydrolase activity"/>
    <property type="evidence" value="ECO:0007669"/>
    <property type="project" value="UniProtKB-KW"/>
</dbReference>